<keyword evidence="1" id="KW-0472">Membrane</keyword>
<keyword evidence="4" id="KW-1185">Reference proteome</keyword>
<dbReference type="Proteomes" id="UP001374579">
    <property type="component" value="Unassembled WGS sequence"/>
</dbReference>
<sequence>MDMLTVPLLVTVFVQVAEAVRLPNCRPDGTFDINTTLNKSDVICDEFSIDDVIVWSMTTSSGSEIIFGNCSANGACAIPPQNFVTLSRNIRSDNSTLKLNDVRDPVVGGVTITCSVQGDPTQSASCTLDHIYPAEVESCTVQTNTEAFTAELQCNISKVKSSIGRYQCLWYRGTSQASQVEFLDKTTFDPVPHDEPKLFKGSCSLTSNLFARGGSYYYRAVVYPGETEKVTEPIVLEEPAKPEMECTPNPWTASSTQLSCTCRTTSAGQPPGMLQYTRGGTGLVGSGEFGALALDLPPQTVSPDDLGKDTAFFTCKVQWAGNSPRDTHIVELEEDSSNLPLILGLTFGLVGGLLLLVLVLVIVYCCCCTKTPGTDEWSDRGADTFDDTYYRNEAHYPYSRQTPGGFFE</sequence>
<feature type="transmembrane region" description="Helical" evidence="1">
    <location>
        <begin position="341"/>
        <end position="367"/>
    </location>
</feature>
<evidence type="ECO:0000256" key="1">
    <source>
        <dbReference type="SAM" id="Phobius"/>
    </source>
</evidence>
<name>A0AAN9BHU6_9CAEN</name>
<dbReference type="EMBL" id="JBAMIC010000007">
    <property type="protein sequence ID" value="KAK7105448.1"/>
    <property type="molecule type" value="Genomic_DNA"/>
</dbReference>
<accession>A0AAN9BHU6</accession>
<feature type="chain" id="PRO_5043021993" description="Ig-like domain-containing protein" evidence="2">
    <location>
        <begin position="20"/>
        <end position="408"/>
    </location>
</feature>
<reference evidence="3 4" key="1">
    <citation type="submission" date="2024-02" db="EMBL/GenBank/DDBJ databases">
        <title>Chromosome-scale genome assembly of the rough periwinkle Littorina saxatilis.</title>
        <authorList>
            <person name="De Jode A."/>
            <person name="Faria R."/>
            <person name="Formenti G."/>
            <person name="Sims Y."/>
            <person name="Smith T.P."/>
            <person name="Tracey A."/>
            <person name="Wood J.M.D."/>
            <person name="Zagrodzka Z.B."/>
            <person name="Johannesson K."/>
            <person name="Butlin R.K."/>
            <person name="Leder E.H."/>
        </authorList>
    </citation>
    <scope>NUCLEOTIDE SEQUENCE [LARGE SCALE GENOMIC DNA]</scope>
    <source>
        <strain evidence="3">Snail1</strain>
        <tissue evidence="3">Muscle</tissue>
    </source>
</reference>
<keyword evidence="1" id="KW-0812">Transmembrane</keyword>
<organism evidence="3 4">
    <name type="scientific">Littorina saxatilis</name>
    <dbReference type="NCBI Taxonomy" id="31220"/>
    <lineage>
        <taxon>Eukaryota</taxon>
        <taxon>Metazoa</taxon>
        <taxon>Spiralia</taxon>
        <taxon>Lophotrochozoa</taxon>
        <taxon>Mollusca</taxon>
        <taxon>Gastropoda</taxon>
        <taxon>Caenogastropoda</taxon>
        <taxon>Littorinimorpha</taxon>
        <taxon>Littorinoidea</taxon>
        <taxon>Littorinidae</taxon>
        <taxon>Littorina</taxon>
    </lineage>
</organism>
<evidence type="ECO:0008006" key="5">
    <source>
        <dbReference type="Google" id="ProtNLM"/>
    </source>
</evidence>
<dbReference type="AlphaFoldDB" id="A0AAN9BHU6"/>
<keyword evidence="1" id="KW-1133">Transmembrane helix</keyword>
<gene>
    <name evidence="3" type="ORF">V1264_016823</name>
</gene>
<evidence type="ECO:0000313" key="3">
    <source>
        <dbReference type="EMBL" id="KAK7105448.1"/>
    </source>
</evidence>
<comment type="caution">
    <text evidence="3">The sequence shown here is derived from an EMBL/GenBank/DDBJ whole genome shotgun (WGS) entry which is preliminary data.</text>
</comment>
<proteinExistence type="predicted"/>
<keyword evidence="2" id="KW-0732">Signal</keyword>
<evidence type="ECO:0000313" key="4">
    <source>
        <dbReference type="Proteomes" id="UP001374579"/>
    </source>
</evidence>
<feature type="signal peptide" evidence="2">
    <location>
        <begin position="1"/>
        <end position="19"/>
    </location>
</feature>
<protein>
    <recommendedName>
        <fullName evidence="5">Ig-like domain-containing protein</fullName>
    </recommendedName>
</protein>
<evidence type="ECO:0000256" key="2">
    <source>
        <dbReference type="SAM" id="SignalP"/>
    </source>
</evidence>